<accession>A0A816FYX2</accession>
<keyword evidence="3" id="KW-1185">Reference proteome</keyword>
<comment type="caution">
    <text evidence="2">The sequence shown here is derived from an EMBL/GenBank/DDBJ whole genome shotgun (WGS) entry which is preliminary data.</text>
</comment>
<reference evidence="2" key="1">
    <citation type="submission" date="2021-02" db="EMBL/GenBank/DDBJ databases">
        <authorList>
            <person name="Nowell W R."/>
        </authorList>
    </citation>
    <scope>NUCLEOTIDE SEQUENCE</scope>
</reference>
<dbReference type="Proteomes" id="UP000663877">
    <property type="component" value="Unassembled WGS sequence"/>
</dbReference>
<dbReference type="OrthoDB" id="10020289at2759"/>
<evidence type="ECO:0000313" key="2">
    <source>
        <dbReference type="EMBL" id="CAF1667940.1"/>
    </source>
</evidence>
<protein>
    <submittedName>
        <fullName evidence="2">Uncharacterized protein</fullName>
    </submittedName>
</protein>
<dbReference type="Proteomes" id="UP000663832">
    <property type="component" value="Unassembled WGS sequence"/>
</dbReference>
<proteinExistence type="predicted"/>
<gene>
    <name evidence="1" type="ORF">BJG266_LOCUS47578</name>
    <name evidence="2" type="ORF">QVE165_LOCUS64619</name>
</gene>
<organism evidence="2 3">
    <name type="scientific">Adineta steineri</name>
    <dbReference type="NCBI Taxonomy" id="433720"/>
    <lineage>
        <taxon>Eukaryota</taxon>
        <taxon>Metazoa</taxon>
        <taxon>Spiralia</taxon>
        <taxon>Gnathifera</taxon>
        <taxon>Rotifera</taxon>
        <taxon>Eurotatoria</taxon>
        <taxon>Bdelloidea</taxon>
        <taxon>Adinetida</taxon>
        <taxon>Adinetidae</taxon>
        <taxon>Adineta</taxon>
    </lineage>
</organism>
<name>A0A816FYX2_9BILA</name>
<sequence>MNLNTIDLNQAEKAVASFTTDDNEQKYQPITLDLNNEVRRNYLPLFPTIAFSRNNYLLLANVPVTHLGPSEIARRQHGANTVDAITLMNNYNYSDHDKFSLSERDAEELSKRLQIGKSIITFNANQIRGICYYFLTLYESFRKNIVLQNDIALEEPILTSKQMAILLEFYLQIDVDIFYMKTCSFRGAEPHANMEGLFCGKDEPHARYTMSPCVNPFCPCCHPSRMGDRTQNQAESMVDFDTSSMHQFLNGYTTYLNCPATCRTSNIIYSMTCPCGYYDYVDSTAKTLVDAIIYHRKHGNRIIHEMLTGISRSSRTLFDSNENENKMANNMRLYQHSARCPIALRLFLDSNPNYWCFIPMVKHEAQAENIAYVRQASGTTSSSSSFHETIGVQLINMIAACPIGRNPRVTHYLNHVPKPPSTIYAFSCEQKEKQCLFFEEFLSSSTDHLSYSPVNLYKVAMIAVCKYTQILVYDIDDHYIFLLFFFFVYSTLI</sequence>
<evidence type="ECO:0000313" key="1">
    <source>
        <dbReference type="EMBL" id="CAF1568981.1"/>
    </source>
</evidence>
<evidence type="ECO:0000313" key="3">
    <source>
        <dbReference type="Proteomes" id="UP000663832"/>
    </source>
</evidence>
<dbReference type="EMBL" id="CAJNOM010006069">
    <property type="protein sequence ID" value="CAF1667940.1"/>
    <property type="molecule type" value="Genomic_DNA"/>
</dbReference>
<dbReference type="AlphaFoldDB" id="A0A816FYX2"/>
<dbReference type="EMBL" id="CAJNOI010005661">
    <property type="protein sequence ID" value="CAF1568981.1"/>
    <property type="molecule type" value="Genomic_DNA"/>
</dbReference>